<reference evidence="3 4" key="1">
    <citation type="submission" date="2020-04" db="EMBL/GenBank/DDBJ databases">
        <authorList>
            <person name="Yoon J."/>
        </authorList>
    </citation>
    <scope>NUCLEOTIDE SEQUENCE [LARGE SCALE GENOMIC DNA]</scope>
    <source>
        <strain evidence="3 4">KMU-166</strain>
    </source>
</reference>
<feature type="domain" description="Helix-hairpin-helix DNA-binding motif class 1" evidence="2">
    <location>
        <begin position="38"/>
        <end position="57"/>
    </location>
</feature>
<keyword evidence="4" id="KW-1185">Reference proteome</keyword>
<evidence type="ECO:0000313" key="3">
    <source>
        <dbReference type="EMBL" id="NKI19542.1"/>
    </source>
</evidence>
<sequence>MIKQPLRRCAAVLCLVFSLGSLMTSTAYALDINSATATELQQLKGVGPKRAEAIIRYRDSNGPFKTREELLDVPGIGSKVLSDNTDLIELPAIGQDQAR</sequence>
<protein>
    <submittedName>
        <fullName evidence="3">Helix-hairpin-helix domain-containing protein</fullName>
    </submittedName>
</protein>
<dbReference type="EMBL" id="JAAWWK010000008">
    <property type="protein sequence ID" value="NKI19542.1"/>
    <property type="molecule type" value="Genomic_DNA"/>
</dbReference>
<dbReference type="Pfam" id="PF12836">
    <property type="entry name" value="HHH_3"/>
    <property type="match status" value="1"/>
</dbReference>
<dbReference type="InterPro" id="IPR004509">
    <property type="entry name" value="Competence_ComEA_HhH"/>
</dbReference>
<evidence type="ECO:0000313" key="4">
    <source>
        <dbReference type="Proteomes" id="UP000765845"/>
    </source>
</evidence>
<evidence type="ECO:0000259" key="2">
    <source>
        <dbReference type="SMART" id="SM00278"/>
    </source>
</evidence>
<comment type="caution">
    <text evidence="3">The sequence shown here is derived from an EMBL/GenBank/DDBJ whole genome shotgun (WGS) entry which is preliminary data.</text>
</comment>
<dbReference type="InterPro" id="IPR003583">
    <property type="entry name" value="Hlx-hairpin-Hlx_DNA-bd_motif"/>
</dbReference>
<feature type="domain" description="Helix-hairpin-helix DNA-binding motif class 1" evidence="2">
    <location>
        <begin position="68"/>
        <end position="87"/>
    </location>
</feature>
<dbReference type="PANTHER" id="PTHR21180">
    <property type="entry name" value="ENDONUCLEASE/EXONUCLEASE/PHOSPHATASE FAMILY DOMAIN-CONTAINING PROTEIN 1"/>
    <property type="match status" value="1"/>
</dbReference>
<dbReference type="PANTHER" id="PTHR21180:SF32">
    <property type="entry name" value="ENDONUCLEASE_EXONUCLEASE_PHOSPHATASE FAMILY DOMAIN-CONTAINING PROTEIN 1"/>
    <property type="match status" value="1"/>
</dbReference>
<feature type="signal peptide" evidence="1">
    <location>
        <begin position="1"/>
        <end position="29"/>
    </location>
</feature>
<evidence type="ECO:0000256" key="1">
    <source>
        <dbReference type="SAM" id="SignalP"/>
    </source>
</evidence>
<organism evidence="3 4">
    <name type="scientific">Spongiibacter thalassae</name>
    <dbReference type="NCBI Taxonomy" id="2721624"/>
    <lineage>
        <taxon>Bacteria</taxon>
        <taxon>Pseudomonadati</taxon>
        <taxon>Pseudomonadota</taxon>
        <taxon>Gammaproteobacteria</taxon>
        <taxon>Cellvibrionales</taxon>
        <taxon>Spongiibacteraceae</taxon>
        <taxon>Spongiibacter</taxon>
    </lineage>
</organism>
<dbReference type="Gene3D" id="1.10.150.280">
    <property type="entry name" value="AF1531-like domain"/>
    <property type="match status" value="1"/>
</dbReference>
<name>A0ABX1GMJ7_9GAMM</name>
<keyword evidence="1" id="KW-0732">Signal</keyword>
<feature type="chain" id="PRO_5045853974" evidence="1">
    <location>
        <begin position="30"/>
        <end position="99"/>
    </location>
</feature>
<dbReference type="InterPro" id="IPR010994">
    <property type="entry name" value="RuvA_2-like"/>
</dbReference>
<dbReference type="NCBIfam" id="TIGR00426">
    <property type="entry name" value="competence protein ComEA helix-hairpin-helix repeat region"/>
    <property type="match status" value="1"/>
</dbReference>
<accession>A0ABX1GMJ7</accession>
<dbReference type="InterPro" id="IPR051675">
    <property type="entry name" value="Endo/Exo/Phosphatase_dom_1"/>
</dbReference>
<proteinExistence type="predicted"/>
<dbReference type="SMART" id="SM00278">
    <property type="entry name" value="HhH1"/>
    <property type="match status" value="2"/>
</dbReference>
<dbReference type="Proteomes" id="UP000765845">
    <property type="component" value="Unassembled WGS sequence"/>
</dbReference>
<dbReference type="SUPFAM" id="SSF47781">
    <property type="entry name" value="RuvA domain 2-like"/>
    <property type="match status" value="1"/>
</dbReference>
<gene>
    <name evidence="3" type="ORF">HCU74_19215</name>
</gene>